<dbReference type="PANTHER" id="PTHR23321:SF26">
    <property type="entry name" value="SMALL RIBOSOMAL SUBUNIT PROTEIN US15M"/>
    <property type="match status" value="1"/>
</dbReference>
<dbReference type="CDD" id="cd00353">
    <property type="entry name" value="Ribosomal_S15p_S13e"/>
    <property type="match status" value="1"/>
</dbReference>
<comment type="similarity">
    <text evidence="1">Belongs to the universal ribosomal protein uS15 family.</text>
</comment>
<dbReference type="GO" id="GO:0005737">
    <property type="term" value="C:cytoplasm"/>
    <property type="evidence" value="ECO:0007669"/>
    <property type="project" value="UniProtKB-ARBA"/>
</dbReference>
<dbReference type="Proteomes" id="UP000701801">
    <property type="component" value="Unassembled WGS sequence"/>
</dbReference>
<dbReference type="GO" id="GO:1990904">
    <property type="term" value="C:ribonucleoprotein complex"/>
    <property type="evidence" value="ECO:0007669"/>
    <property type="project" value="UniProtKB-KW"/>
</dbReference>
<dbReference type="Gene3D" id="1.10.287.10">
    <property type="entry name" value="S15/NS1, RNA-binding"/>
    <property type="match status" value="1"/>
</dbReference>
<dbReference type="GO" id="GO:0003735">
    <property type="term" value="F:structural constituent of ribosome"/>
    <property type="evidence" value="ECO:0007669"/>
    <property type="project" value="InterPro"/>
</dbReference>
<dbReference type="Pfam" id="PF00312">
    <property type="entry name" value="Ribosomal_S15"/>
    <property type="match status" value="1"/>
</dbReference>
<dbReference type="InterPro" id="IPR000589">
    <property type="entry name" value="Ribosomal_uS15"/>
</dbReference>
<evidence type="ECO:0000256" key="4">
    <source>
        <dbReference type="SAM" id="MobiDB-lite"/>
    </source>
</evidence>
<name>A0A9N9LDX6_9HELO</name>
<comment type="caution">
    <text evidence="5">The sequence shown here is derived from an EMBL/GenBank/DDBJ whole genome shotgun (WGS) entry which is preliminary data.</text>
</comment>
<dbReference type="OrthoDB" id="441444at2759"/>
<dbReference type="PANTHER" id="PTHR23321">
    <property type="entry name" value="RIBOSOMAL PROTEIN S15, BACTERIAL AND ORGANELLAR"/>
    <property type="match status" value="1"/>
</dbReference>
<evidence type="ECO:0008006" key="7">
    <source>
        <dbReference type="Google" id="ProtNLM"/>
    </source>
</evidence>
<keyword evidence="2" id="KW-0689">Ribosomal protein</keyword>
<keyword evidence="3" id="KW-0687">Ribonucleoprotein</keyword>
<protein>
    <recommendedName>
        <fullName evidence="7">Ribosomal protein S15</fullName>
    </recommendedName>
</protein>
<evidence type="ECO:0000256" key="1">
    <source>
        <dbReference type="ARBA" id="ARBA00008434"/>
    </source>
</evidence>
<reference evidence="5" key="1">
    <citation type="submission" date="2021-07" db="EMBL/GenBank/DDBJ databases">
        <authorList>
            <person name="Durling M."/>
        </authorList>
    </citation>
    <scope>NUCLEOTIDE SEQUENCE</scope>
</reference>
<feature type="region of interest" description="Disordered" evidence="4">
    <location>
        <begin position="210"/>
        <end position="242"/>
    </location>
</feature>
<evidence type="ECO:0000313" key="5">
    <source>
        <dbReference type="EMBL" id="CAG8970902.1"/>
    </source>
</evidence>
<dbReference type="InterPro" id="IPR009068">
    <property type="entry name" value="uS15_NS1_RNA-bd_sf"/>
</dbReference>
<keyword evidence="6" id="KW-1185">Reference proteome</keyword>
<dbReference type="InterPro" id="IPR005290">
    <property type="entry name" value="Ribosomal_uS15_bac-type"/>
</dbReference>
<accession>A0A9N9LDX6</accession>
<sequence>MPLRLHLASRLGTSTLCFRPATKPITGPLPIIATANVATFRERRAMKDPYALAQSAQRKSVNVARQKVLREERKQALGDPVRGIPTPFVESFDTVGGSTALKTRTAVDGSYESLEARMEDNVVLNHFLTAAEVEISLNRSFELSEITRGKIGYANDPIQVAKDDEEHKQNHERATMAIARIVSLANSSQKDKTRANIHRCIRTFGRHNTDRTLRPRAPVNPENFGGKEPAKKTPRAGPDTGSSEVQIAILTAKIRVLANQLTKKGGNKDKINKRNLRVMVHKRQKHLNYLRRKERGSDRWQNVIDTLGLTEGTWKGEISL</sequence>
<dbReference type="EMBL" id="CAJVRM010000003">
    <property type="protein sequence ID" value="CAG8970902.1"/>
    <property type="molecule type" value="Genomic_DNA"/>
</dbReference>
<evidence type="ECO:0000313" key="6">
    <source>
        <dbReference type="Proteomes" id="UP000701801"/>
    </source>
</evidence>
<evidence type="ECO:0000256" key="2">
    <source>
        <dbReference type="ARBA" id="ARBA00022980"/>
    </source>
</evidence>
<dbReference type="SMART" id="SM01387">
    <property type="entry name" value="Ribosomal_S15"/>
    <property type="match status" value="1"/>
</dbReference>
<dbReference type="SUPFAM" id="SSF47060">
    <property type="entry name" value="S15/NS1 RNA-binding domain"/>
    <property type="match status" value="1"/>
</dbReference>
<dbReference type="AlphaFoldDB" id="A0A9N9LDX6"/>
<evidence type="ECO:0000256" key="3">
    <source>
        <dbReference type="ARBA" id="ARBA00023274"/>
    </source>
</evidence>
<dbReference type="GO" id="GO:0005840">
    <property type="term" value="C:ribosome"/>
    <property type="evidence" value="ECO:0007669"/>
    <property type="project" value="UniProtKB-KW"/>
</dbReference>
<proteinExistence type="inferred from homology"/>
<dbReference type="GO" id="GO:0006412">
    <property type="term" value="P:translation"/>
    <property type="evidence" value="ECO:0007669"/>
    <property type="project" value="InterPro"/>
</dbReference>
<organism evidence="5 6">
    <name type="scientific">Hymenoscyphus albidus</name>
    <dbReference type="NCBI Taxonomy" id="595503"/>
    <lineage>
        <taxon>Eukaryota</taxon>
        <taxon>Fungi</taxon>
        <taxon>Dikarya</taxon>
        <taxon>Ascomycota</taxon>
        <taxon>Pezizomycotina</taxon>
        <taxon>Leotiomycetes</taxon>
        <taxon>Helotiales</taxon>
        <taxon>Helotiaceae</taxon>
        <taxon>Hymenoscyphus</taxon>
    </lineage>
</organism>
<gene>
    <name evidence="5" type="ORF">HYALB_00000881</name>
</gene>